<evidence type="ECO:0000256" key="7">
    <source>
        <dbReference type="ARBA" id="ARBA00023163"/>
    </source>
</evidence>
<dbReference type="InterPro" id="IPR003656">
    <property type="entry name" value="Znf_BED"/>
</dbReference>
<organism evidence="13 14">
    <name type="scientific">Rotaria sordida</name>
    <dbReference type="NCBI Taxonomy" id="392033"/>
    <lineage>
        <taxon>Eukaryota</taxon>
        <taxon>Metazoa</taxon>
        <taxon>Spiralia</taxon>
        <taxon>Gnathifera</taxon>
        <taxon>Rotifera</taxon>
        <taxon>Eurotatoria</taxon>
        <taxon>Bdelloidea</taxon>
        <taxon>Philodinida</taxon>
        <taxon>Philodinidae</taxon>
        <taxon>Rotaria</taxon>
    </lineage>
</organism>
<dbReference type="InterPro" id="IPR008906">
    <property type="entry name" value="HATC_C_dom"/>
</dbReference>
<dbReference type="GO" id="GO:0005634">
    <property type="term" value="C:nucleus"/>
    <property type="evidence" value="ECO:0007669"/>
    <property type="project" value="UniProtKB-SubCell"/>
</dbReference>
<evidence type="ECO:0000313" key="12">
    <source>
        <dbReference type="EMBL" id="CAF1291621.1"/>
    </source>
</evidence>
<dbReference type="PROSITE" id="PS50808">
    <property type="entry name" value="ZF_BED"/>
    <property type="match status" value="1"/>
</dbReference>
<keyword evidence="3 9" id="KW-0863">Zinc-finger</keyword>
<keyword evidence="2" id="KW-0479">Metal-binding</keyword>
<dbReference type="PANTHER" id="PTHR46481:SF10">
    <property type="entry name" value="ZINC FINGER BED DOMAIN-CONTAINING PROTEIN 39"/>
    <property type="match status" value="1"/>
</dbReference>
<keyword evidence="5" id="KW-0805">Transcription regulation</keyword>
<feature type="region of interest" description="Disordered" evidence="10">
    <location>
        <begin position="691"/>
        <end position="714"/>
    </location>
</feature>
<feature type="compositionally biased region" description="Low complexity" evidence="10">
    <location>
        <begin position="8"/>
        <end position="32"/>
    </location>
</feature>
<evidence type="ECO:0000256" key="4">
    <source>
        <dbReference type="ARBA" id="ARBA00022833"/>
    </source>
</evidence>
<dbReference type="SUPFAM" id="SSF53098">
    <property type="entry name" value="Ribonuclease H-like"/>
    <property type="match status" value="1"/>
</dbReference>
<keyword evidence="6" id="KW-0238">DNA-binding</keyword>
<dbReference type="Proteomes" id="UP000663864">
    <property type="component" value="Unassembled WGS sequence"/>
</dbReference>
<evidence type="ECO:0000259" key="11">
    <source>
        <dbReference type="PROSITE" id="PS50808"/>
    </source>
</evidence>
<sequence length="831" mass="94752">MSARGRVNSRAQSRSSNTSNSSTPNSSRVRSTTARDNSSPYGSSTRRSNKNQNKLRSATSKHPNNKNGMNNENVTESHLSDKGLQQSIVGGESDDELSRNMLNTTIQVTNSQSNSAHTTLTNNFVQNFSLNDTTSTTSTILRSRDIQKNRVMNNDEVYKLFDKLSNGLFRCKLCQQELKNKRYNTTNLRKHIGLVHKKNEYLYPSQQTNYLPKSNSISPERKKKLDSAIVSCIIKDSRSFDDFRKSGMREFLSIAVPGYVPPHRTTIKANIIKRYREHRRLLRAVLAEVPEIALTSDVWKNSTGTHFISLTAHFFDLKYNLVSLTIGFRKLIGDHIAERLRKYILYELKSLQIENKICSITTDNASNIVCATTNIQYFGTRFSCLAHDLNLIIQDGLHLHDNENSEGSYNNQTTSSKNKKHLIDTAVADEDDVQYSSSDEDEDDEEAASLSSGDLGDDENLDESFNDEIETQHHNNMPSTDDTLMNIYDLINRTRDFVKLTRRRYLIRDYFKQEAKAKKLEGDGLILDCIIRWNSSYYMINRFINYKDLINELISNPRIVSSEISPSMISCLKQRSFCQKEWDMLVAVRDVLAKFEEACQLLFGKKYPTLSISYLVLVGLENHLSQPTGTGVQAQIELTLRKNLYDAYRYHVTNKIACFLDPQTHYLMNDTDKYEAQQYIINEVRNRNLSHPTISPVIPSNTNNSTSSNKNSNKNNHQLNAFLSGCGLQPLTISSISTHSNRTIQDELAYYMSKARTYTPFEEFWITYDKELPSLSILVRSFNVRPATSVPSESLFSIASYVNRKQRCSLSGDTLRYLMILRDADVVASLA</sequence>
<dbReference type="SUPFAM" id="SSF140996">
    <property type="entry name" value="Hermes dimerisation domain"/>
    <property type="match status" value="1"/>
</dbReference>
<dbReference type="InterPro" id="IPR052035">
    <property type="entry name" value="ZnF_BED_domain_contain"/>
</dbReference>
<keyword evidence="7" id="KW-0804">Transcription</keyword>
<name>A0A819LZA8_9BILA</name>
<dbReference type="EMBL" id="CAJOBD010003887">
    <property type="protein sequence ID" value="CAF3970686.1"/>
    <property type="molecule type" value="Genomic_DNA"/>
</dbReference>
<dbReference type="Pfam" id="PF02892">
    <property type="entry name" value="zf-BED"/>
    <property type="match status" value="1"/>
</dbReference>
<proteinExistence type="predicted"/>
<dbReference type="InterPro" id="IPR012337">
    <property type="entry name" value="RNaseH-like_sf"/>
</dbReference>
<evidence type="ECO:0000313" key="13">
    <source>
        <dbReference type="EMBL" id="CAF3970686.1"/>
    </source>
</evidence>
<evidence type="ECO:0000256" key="2">
    <source>
        <dbReference type="ARBA" id="ARBA00022723"/>
    </source>
</evidence>
<comment type="subcellular location">
    <subcellularLocation>
        <location evidence="1">Nucleus</location>
    </subcellularLocation>
</comment>
<feature type="region of interest" description="Disordered" evidence="10">
    <location>
        <begin position="431"/>
        <end position="462"/>
    </location>
</feature>
<evidence type="ECO:0000256" key="8">
    <source>
        <dbReference type="ARBA" id="ARBA00023242"/>
    </source>
</evidence>
<protein>
    <recommendedName>
        <fullName evidence="11">BED-type domain-containing protein</fullName>
    </recommendedName>
</protein>
<evidence type="ECO:0000256" key="3">
    <source>
        <dbReference type="ARBA" id="ARBA00022771"/>
    </source>
</evidence>
<comment type="caution">
    <text evidence="13">The sequence shown here is derived from an EMBL/GenBank/DDBJ whole genome shotgun (WGS) entry which is preliminary data.</text>
</comment>
<evidence type="ECO:0000256" key="1">
    <source>
        <dbReference type="ARBA" id="ARBA00004123"/>
    </source>
</evidence>
<dbReference type="GO" id="GO:0008270">
    <property type="term" value="F:zinc ion binding"/>
    <property type="evidence" value="ECO:0007669"/>
    <property type="project" value="UniProtKB-KW"/>
</dbReference>
<dbReference type="AlphaFoldDB" id="A0A819LZA8"/>
<keyword evidence="8" id="KW-0539">Nucleus</keyword>
<evidence type="ECO:0000256" key="10">
    <source>
        <dbReference type="SAM" id="MobiDB-lite"/>
    </source>
</evidence>
<reference evidence="13" key="1">
    <citation type="submission" date="2021-02" db="EMBL/GenBank/DDBJ databases">
        <authorList>
            <person name="Nowell W R."/>
        </authorList>
    </citation>
    <scope>NUCLEOTIDE SEQUENCE</scope>
</reference>
<accession>A0A819LZA8</accession>
<evidence type="ECO:0000256" key="6">
    <source>
        <dbReference type="ARBA" id="ARBA00023125"/>
    </source>
</evidence>
<gene>
    <name evidence="13" type="ORF">JBS370_LOCUS24618</name>
    <name evidence="12" type="ORF">ZHD862_LOCUS27481</name>
</gene>
<feature type="compositionally biased region" description="Low complexity" evidence="10">
    <location>
        <begin position="700"/>
        <end position="714"/>
    </location>
</feature>
<dbReference type="PANTHER" id="PTHR46481">
    <property type="entry name" value="ZINC FINGER BED DOMAIN-CONTAINING PROTEIN 4"/>
    <property type="match status" value="1"/>
</dbReference>
<evidence type="ECO:0000256" key="9">
    <source>
        <dbReference type="PROSITE-ProRule" id="PRU00027"/>
    </source>
</evidence>
<dbReference type="EMBL" id="CAJNOT010002176">
    <property type="protein sequence ID" value="CAF1291621.1"/>
    <property type="molecule type" value="Genomic_DNA"/>
</dbReference>
<dbReference type="GO" id="GO:0003677">
    <property type="term" value="F:DNA binding"/>
    <property type="evidence" value="ECO:0007669"/>
    <property type="project" value="UniProtKB-KW"/>
</dbReference>
<feature type="domain" description="BED-type" evidence="11">
    <location>
        <begin position="152"/>
        <end position="203"/>
    </location>
</feature>
<feature type="compositionally biased region" description="Polar residues" evidence="10">
    <location>
        <begin position="34"/>
        <end position="81"/>
    </location>
</feature>
<keyword evidence="4" id="KW-0862">Zinc</keyword>
<evidence type="ECO:0000313" key="14">
    <source>
        <dbReference type="Proteomes" id="UP000663836"/>
    </source>
</evidence>
<dbReference type="Pfam" id="PF05699">
    <property type="entry name" value="Dimer_Tnp_hAT"/>
    <property type="match status" value="1"/>
</dbReference>
<feature type="compositionally biased region" description="Acidic residues" evidence="10">
    <location>
        <begin position="431"/>
        <end position="447"/>
    </location>
</feature>
<dbReference type="Proteomes" id="UP000663836">
    <property type="component" value="Unassembled WGS sequence"/>
</dbReference>
<dbReference type="GO" id="GO:0046983">
    <property type="term" value="F:protein dimerization activity"/>
    <property type="evidence" value="ECO:0007669"/>
    <property type="project" value="InterPro"/>
</dbReference>
<feature type="region of interest" description="Disordered" evidence="10">
    <location>
        <begin position="1"/>
        <end position="81"/>
    </location>
</feature>
<evidence type="ECO:0000256" key="5">
    <source>
        <dbReference type="ARBA" id="ARBA00023015"/>
    </source>
</evidence>